<evidence type="ECO:0000313" key="1">
    <source>
        <dbReference type="EMBL" id="KAG0495239.1"/>
    </source>
</evidence>
<dbReference type="AlphaFoldDB" id="A0A835RTJ2"/>
<name>A0A835RTJ2_VANPL</name>
<dbReference type="EMBL" id="JADCNM010000002">
    <property type="protein sequence ID" value="KAG0495239.1"/>
    <property type="molecule type" value="Genomic_DNA"/>
</dbReference>
<gene>
    <name evidence="1" type="ORF">HPP92_006233</name>
</gene>
<evidence type="ECO:0000313" key="2">
    <source>
        <dbReference type="Proteomes" id="UP000639772"/>
    </source>
</evidence>
<sequence length="155" mass="17270">MSLSFIVHALCYHVELDIMKDKEKLMGMVKCRGRANVELTNEEIDKGRLCVSAGCRTSNDGLLHRRGVDLPRAIAVTETVHTPPWRNSHRGSITMLAIEACHGNVVCFGDGQWAPSDPSQTWTKESDMLAKSMVSVPLKVQEVDWWDPHLSGAKE</sequence>
<reference evidence="1 2" key="1">
    <citation type="journal article" date="2020" name="Nat. Food">
        <title>A phased Vanilla planifolia genome enables genetic improvement of flavour and production.</title>
        <authorList>
            <person name="Hasing T."/>
            <person name="Tang H."/>
            <person name="Brym M."/>
            <person name="Khazi F."/>
            <person name="Huang T."/>
            <person name="Chambers A.H."/>
        </authorList>
    </citation>
    <scope>NUCLEOTIDE SEQUENCE [LARGE SCALE GENOMIC DNA]</scope>
    <source>
        <tissue evidence="1">Leaf</tissue>
    </source>
</reference>
<accession>A0A835RTJ2</accession>
<organism evidence="1 2">
    <name type="scientific">Vanilla planifolia</name>
    <name type="common">Vanilla</name>
    <dbReference type="NCBI Taxonomy" id="51239"/>
    <lineage>
        <taxon>Eukaryota</taxon>
        <taxon>Viridiplantae</taxon>
        <taxon>Streptophyta</taxon>
        <taxon>Embryophyta</taxon>
        <taxon>Tracheophyta</taxon>
        <taxon>Spermatophyta</taxon>
        <taxon>Magnoliopsida</taxon>
        <taxon>Liliopsida</taxon>
        <taxon>Asparagales</taxon>
        <taxon>Orchidaceae</taxon>
        <taxon>Vanilloideae</taxon>
        <taxon>Vanilleae</taxon>
        <taxon>Vanilla</taxon>
    </lineage>
</organism>
<protein>
    <submittedName>
        <fullName evidence="1">Uncharacterized protein</fullName>
    </submittedName>
</protein>
<proteinExistence type="predicted"/>
<dbReference type="Proteomes" id="UP000639772">
    <property type="component" value="Unassembled WGS sequence"/>
</dbReference>
<comment type="caution">
    <text evidence="1">The sequence shown here is derived from an EMBL/GenBank/DDBJ whole genome shotgun (WGS) entry which is preliminary data.</text>
</comment>